<comment type="caution">
    <text evidence="1">The sequence shown here is derived from an EMBL/GenBank/DDBJ whole genome shotgun (WGS) entry which is preliminary data.</text>
</comment>
<feature type="non-terminal residue" evidence="1">
    <location>
        <position position="74"/>
    </location>
</feature>
<dbReference type="AlphaFoldDB" id="X1A138"/>
<sequence>MNDFQIHIDDIIRTIGRAAFADCSESEKFGLVKDYMRNNSPQETWTQAVGKAINMHGDEAIGLSIEAWCDRRLS</sequence>
<accession>X1A138</accession>
<reference evidence="1" key="1">
    <citation type="journal article" date="2014" name="Front. Microbiol.">
        <title>High frequency of phylogenetically diverse reductive dehalogenase-homologous genes in deep subseafloor sedimentary metagenomes.</title>
        <authorList>
            <person name="Kawai M."/>
            <person name="Futagami T."/>
            <person name="Toyoda A."/>
            <person name="Takaki Y."/>
            <person name="Nishi S."/>
            <person name="Hori S."/>
            <person name="Arai W."/>
            <person name="Tsubouchi T."/>
            <person name="Morono Y."/>
            <person name="Uchiyama I."/>
            <person name="Ito T."/>
            <person name="Fujiyama A."/>
            <person name="Inagaki F."/>
            <person name="Takami H."/>
        </authorList>
    </citation>
    <scope>NUCLEOTIDE SEQUENCE</scope>
    <source>
        <strain evidence="1">Expedition CK06-06</strain>
    </source>
</reference>
<protein>
    <submittedName>
        <fullName evidence="1">Uncharacterized protein</fullName>
    </submittedName>
</protein>
<organism evidence="1">
    <name type="scientific">marine sediment metagenome</name>
    <dbReference type="NCBI Taxonomy" id="412755"/>
    <lineage>
        <taxon>unclassified sequences</taxon>
        <taxon>metagenomes</taxon>
        <taxon>ecological metagenomes</taxon>
    </lineage>
</organism>
<name>X1A138_9ZZZZ</name>
<gene>
    <name evidence="1" type="ORF">S01H4_28930</name>
</gene>
<dbReference type="EMBL" id="BART01014552">
    <property type="protein sequence ID" value="GAG75464.1"/>
    <property type="molecule type" value="Genomic_DNA"/>
</dbReference>
<evidence type="ECO:0000313" key="1">
    <source>
        <dbReference type="EMBL" id="GAG75464.1"/>
    </source>
</evidence>
<proteinExistence type="predicted"/>